<proteinExistence type="predicted"/>
<dbReference type="OrthoDB" id="9795306at2"/>
<dbReference type="InterPro" id="IPR009725">
    <property type="entry name" value="3_dmu_93_MTrfase"/>
</dbReference>
<gene>
    <name evidence="2" type="ORF">AQI95_01795</name>
</gene>
<sequence length="136" mass="15121">MEIVSSQKITPFLMFEGNAEDAMAFYVSLFDDAEVVHITRYGAEGPGKDGSVQHATFSLGGRQFMCVDSPARHDFTFTPSFSLFVQCENEAELDRLYTALVEQGTALMPLGDYGFSARFGWVNDRFGVSWQLNLPA</sequence>
<dbReference type="InterPro" id="IPR028973">
    <property type="entry name" value="PhnB-like"/>
</dbReference>
<dbReference type="Gene3D" id="3.30.720.110">
    <property type="match status" value="1"/>
</dbReference>
<feature type="domain" description="PhnB-like" evidence="1">
    <location>
        <begin position="7"/>
        <end position="132"/>
    </location>
</feature>
<dbReference type="PANTHER" id="PTHR33990:SF4">
    <property type="entry name" value="PHNB-LIKE DOMAIN-CONTAINING PROTEIN"/>
    <property type="match status" value="1"/>
</dbReference>
<dbReference type="Gene3D" id="3.30.720.100">
    <property type="match status" value="1"/>
</dbReference>
<dbReference type="InterPro" id="IPR029068">
    <property type="entry name" value="Glyas_Bleomycin-R_OHBP_Dase"/>
</dbReference>
<evidence type="ECO:0000313" key="2">
    <source>
        <dbReference type="EMBL" id="KUN10476.1"/>
    </source>
</evidence>
<dbReference type="EMBL" id="LMWN01000001">
    <property type="protein sequence ID" value="KUN10476.1"/>
    <property type="molecule type" value="Genomic_DNA"/>
</dbReference>
<comment type="caution">
    <text evidence="2">The sequence shown here is derived from an EMBL/GenBank/DDBJ whole genome shotgun (WGS) entry which is preliminary data.</text>
</comment>
<dbReference type="RefSeq" id="WP_067116081.1">
    <property type="nucleotide sequence ID" value="NZ_JBFACD010000041.1"/>
</dbReference>
<protein>
    <submittedName>
        <fullName evidence="2">Glyoxalase family protein</fullName>
    </submittedName>
</protein>
<dbReference type="SUPFAM" id="SSF54593">
    <property type="entry name" value="Glyoxalase/Bleomycin resistance protein/Dihydroxybiphenyl dioxygenase"/>
    <property type="match status" value="1"/>
</dbReference>
<dbReference type="PIRSF" id="PIRSF021700">
    <property type="entry name" value="3_dmu_93_MTrfase"/>
    <property type="match status" value="1"/>
</dbReference>
<dbReference type="Pfam" id="PF06983">
    <property type="entry name" value="3-dmu-9_3-mt"/>
    <property type="match status" value="1"/>
</dbReference>
<evidence type="ECO:0000259" key="1">
    <source>
        <dbReference type="Pfam" id="PF06983"/>
    </source>
</evidence>
<dbReference type="PANTHER" id="PTHR33990">
    <property type="entry name" value="PROTEIN YJDN-RELATED"/>
    <property type="match status" value="1"/>
</dbReference>
<dbReference type="AlphaFoldDB" id="A0A101PFD1"/>
<dbReference type="Proteomes" id="UP000053127">
    <property type="component" value="Unassembled WGS sequence"/>
</dbReference>
<keyword evidence="3" id="KW-1185">Reference proteome</keyword>
<dbReference type="InterPro" id="IPR027259">
    <property type="entry name" value="MTase_demethylubiq_bac"/>
</dbReference>
<dbReference type="CDD" id="cd06588">
    <property type="entry name" value="PhnB_like"/>
    <property type="match status" value="1"/>
</dbReference>
<accession>A0A101PFD1</accession>
<dbReference type="PIRSF" id="PIRSF500687">
    <property type="entry name" value="MTase_demethylubiq_bact"/>
    <property type="match status" value="1"/>
</dbReference>
<dbReference type="STRING" id="67386.AQI95_01795"/>
<reference evidence="2 3" key="1">
    <citation type="submission" date="2015-10" db="EMBL/GenBank/DDBJ databases">
        <title>Draft genome sequence of Streptomyces yokosukanensis DSM 40224, type strain for the species Streptomyces yokosukanensis.</title>
        <authorList>
            <person name="Ruckert C."/>
            <person name="Winkler A."/>
            <person name="Kalinowski J."/>
            <person name="Kampfer P."/>
            <person name="Glaeser S."/>
        </authorList>
    </citation>
    <scope>NUCLEOTIDE SEQUENCE [LARGE SCALE GENOMIC DNA]</scope>
    <source>
        <strain evidence="2 3">DSM 40224</strain>
    </source>
</reference>
<organism evidence="2 3">
    <name type="scientific">Streptomyces yokosukanensis</name>
    <dbReference type="NCBI Taxonomy" id="67386"/>
    <lineage>
        <taxon>Bacteria</taxon>
        <taxon>Bacillati</taxon>
        <taxon>Actinomycetota</taxon>
        <taxon>Actinomycetes</taxon>
        <taxon>Kitasatosporales</taxon>
        <taxon>Streptomycetaceae</taxon>
        <taxon>Streptomyces</taxon>
    </lineage>
</organism>
<name>A0A101PFD1_9ACTN</name>
<evidence type="ECO:0000313" key="3">
    <source>
        <dbReference type="Proteomes" id="UP000053127"/>
    </source>
</evidence>